<evidence type="ECO:0000256" key="1">
    <source>
        <dbReference type="SAM" id="SignalP"/>
    </source>
</evidence>
<dbReference type="InterPro" id="IPR036366">
    <property type="entry name" value="PGBDSf"/>
</dbReference>
<reference evidence="3 4" key="1">
    <citation type="submission" date="2018-03" db="EMBL/GenBank/DDBJ databases">
        <title>Genomic Encyclopedia of Archaeal and Bacterial Type Strains, Phase II (KMG-II): from individual species to whole genera.</title>
        <authorList>
            <person name="Goeker M."/>
        </authorList>
    </citation>
    <scope>NUCLEOTIDE SEQUENCE [LARGE SCALE GENOMIC DNA]</scope>
    <source>
        <strain evidence="3 4">DSM 45211</strain>
    </source>
</reference>
<dbReference type="InterPro" id="IPR036365">
    <property type="entry name" value="PGBD-like_sf"/>
</dbReference>
<dbReference type="SUPFAM" id="SSF47090">
    <property type="entry name" value="PGBD-like"/>
    <property type="match status" value="1"/>
</dbReference>
<feature type="signal peptide" evidence="1">
    <location>
        <begin position="1"/>
        <end position="23"/>
    </location>
</feature>
<dbReference type="EMBL" id="PYGE01000034">
    <property type="protein sequence ID" value="PSK91708.1"/>
    <property type="molecule type" value="Genomic_DNA"/>
</dbReference>
<organism evidence="3 4">
    <name type="scientific">Haloactinopolyspora alba</name>
    <dbReference type="NCBI Taxonomy" id="648780"/>
    <lineage>
        <taxon>Bacteria</taxon>
        <taxon>Bacillati</taxon>
        <taxon>Actinomycetota</taxon>
        <taxon>Actinomycetes</taxon>
        <taxon>Jiangellales</taxon>
        <taxon>Jiangellaceae</taxon>
        <taxon>Haloactinopolyspora</taxon>
    </lineage>
</organism>
<comment type="caution">
    <text evidence="3">The sequence shown here is derived from an EMBL/GenBank/DDBJ whole genome shotgun (WGS) entry which is preliminary data.</text>
</comment>
<protein>
    <submittedName>
        <fullName evidence="3">Putative peptidoglycan binding protein</fullName>
    </submittedName>
</protein>
<dbReference type="AlphaFoldDB" id="A0A2P8D3B4"/>
<feature type="domain" description="Peptidoglycan binding-like" evidence="2">
    <location>
        <begin position="69"/>
        <end position="121"/>
    </location>
</feature>
<gene>
    <name evidence="3" type="ORF">CLV30_1349</name>
</gene>
<dbReference type="Gene3D" id="1.10.101.10">
    <property type="entry name" value="PGBD-like superfamily/PGBD"/>
    <property type="match status" value="1"/>
</dbReference>
<accession>A0A2P8D3B4</accession>
<sequence>MRKWTVTAAVIALTAAFTGPAHAFDNSGKYSTEYVDGGGVILDDFGDHARELGGSLCHGCSNSWNTDTVLMWQAILMADGLLSSDGLDGRFGPNTKEATEEWQDRRDLSVDGMVGPQTWDAADEYLRFNFDGRFVKYRGETGNVTFRRGGPRETYDGGAYYLEYVTSGDRSASFYGGTRIQHDRRTVYVR</sequence>
<dbReference type="RefSeq" id="WP_106540051.1">
    <property type="nucleotide sequence ID" value="NZ_PYGE01000034.1"/>
</dbReference>
<proteinExistence type="predicted"/>
<keyword evidence="1" id="KW-0732">Signal</keyword>
<dbReference type="OrthoDB" id="5244994at2"/>
<evidence type="ECO:0000313" key="3">
    <source>
        <dbReference type="EMBL" id="PSK91708.1"/>
    </source>
</evidence>
<feature type="chain" id="PRO_5015177066" evidence="1">
    <location>
        <begin position="24"/>
        <end position="190"/>
    </location>
</feature>
<evidence type="ECO:0000259" key="2">
    <source>
        <dbReference type="Pfam" id="PF01471"/>
    </source>
</evidence>
<dbReference type="Proteomes" id="UP000243528">
    <property type="component" value="Unassembled WGS sequence"/>
</dbReference>
<keyword evidence="4" id="KW-1185">Reference proteome</keyword>
<dbReference type="InterPro" id="IPR002477">
    <property type="entry name" value="Peptidoglycan-bd-like"/>
</dbReference>
<evidence type="ECO:0000313" key="4">
    <source>
        <dbReference type="Proteomes" id="UP000243528"/>
    </source>
</evidence>
<name>A0A2P8D3B4_9ACTN</name>
<dbReference type="Pfam" id="PF01471">
    <property type="entry name" value="PG_binding_1"/>
    <property type="match status" value="1"/>
</dbReference>